<keyword evidence="4" id="KW-1185">Reference proteome</keyword>
<dbReference type="Proteomes" id="UP000002432">
    <property type="component" value="Chromosome"/>
</dbReference>
<dbReference type="Gene3D" id="3.30.530.20">
    <property type="match status" value="1"/>
</dbReference>
<protein>
    <recommendedName>
        <fullName evidence="2">Activator of Hsp90 ATPase homologue 1/2-like C-terminal domain-containing protein</fullName>
    </recommendedName>
</protein>
<dbReference type="EnsemblBacteria" id="ABF43594">
    <property type="protein sequence ID" value="ABF43594"/>
    <property type="gene ID" value="Acid345_4594"/>
</dbReference>
<evidence type="ECO:0000259" key="2">
    <source>
        <dbReference type="Pfam" id="PF08327"/>
    </source>
</evidence>
<dbReference type="Pfam" id="PF08327">
    <property type="entry name" value="AHSA1"/>
    <property type="match status" value="1"/>
</dbReference>
<dbReference type="KEGG" id="aba:Acid345_4594"/>
<reference evidence="3 4" key="1">
    <citation type="journal article" date="2009" name="Appl. Environ. Microbiol.">
        <title>Three genomes from the phylum Acidobacteria provide insight into the lifestyles of these microorganisms in soils.</title>
        <authorList>
            <person name="Ward N.L."/>
            <person name="Challacombe J.F."/>
            <person name="Janssen P.H."/>
            <person name="Henrissat B."/>
            <person name="Coutinho P.M."/>
            <person name="Wu M."/>
            <person name="Xie G."/>
            <person name="Haft D.H."/>
            <person name="Sait M."/>
            <person name="Badger J."/>
            <person name="Barabote R.D."/>
            <person name="Bradley B."/>
            <person name="Brettin T.S."/>
            <person name="Brinkac L.M."/>
            <person name="Bruce D."/>
            <person name="Creasy T."/>
            <person name="Daugherty S.C."/>
            <person name="Davidsen T.M."/>
            <person name="DeBoy R.T."/>
            <person name="Detter J.C."/>
            <person name="Dodson R.J."/>
            <person name="Durkin A.S."/>
            <person name="Ganapathy A."/>
            <person name="Gwinn-Giglio M."/>
            <person name="Han C.S."/>
            <person name="Khouri H."/>
            <person name="Kiss H."/>
            <person name="Kothari S.P."/>
            <person name="Madupu R."/>
            <person name="Nelson K.E."/>
            <person name="Nelson W.C."/>
            <person name="Paulsen I."/>
            <person name="Penn K."/>
            <person name="Ren Q."/>
            <person name="Rosovitz M.J."/>
            <person name="Selengut J.D."/>
            <person name="Shrivastava S."/>
            <person name="Sullivan S.A."/>
            <person name="Tapia R."/>
            <person name="Thompson L.S."/>
            <person name="Watkins K.L."/>
            <person name="Yang Q."/>
            <person name="Yu C."/>
            <person name="Zafar N."/>
            <person name="Zhou L."/>
            <person name="Kuske C.R."/>
        </authorList>
    </citation>
    <scope>NUCLEOTIDE SEQUENCE [LARGE SCALE GENOMIC DNA]</scope>
    <source>
        <strain evidence="3 4">Ellin345</strain>
    </source>
</reference>
<organism evidence="3 4">
    <name type="scientific">Koribacter versatilis (strain Ellin345)</name>
    <dbReference type="NCBI Taxonomy" id="204669"/>
    <lineage>
        <taxon>Bacteria</taxon>
        <taxon>Pseudomonadati</taxon>
        <taxon>Acidobacteriota</taxon>
        <taxon>Terriglobia</taxon>
        <taxon>Terriglobales</taxon>
        <taxon>Candidatus Korobacteraceae</taxon>
        <taxon>Candidatus Korobacter</taxon>
    </lineage>
</organism>
<dbReference type="AlphaFoldDB" id="Q1IHQ6"/>
<accession>Q1IHQ6</accession>
<dbReference type="RefSeq" id="WP_011525391.1">
    <property type="nucleotide sequence ID" value="NC_008009.1"/>
</dbReference>
<dbReference type="SUPFAM" id="SSF55961">
    <property type="entry name" value="Bet v1-like"/>
    <property type="match status" value="1"/>
</dbReference>
<dbReference type="HOGENOM" id="CLU_108923_5_0_0"/>
<proteinExistence type="inferred from homology"/>
<evidence type="ECO:0000256" key="1">
    <source>
        <dbReference type="ARBA" id="ARBA00006817"/>
    </source>
</evidence>
<evidence type="ECO:0000313" key="4">
    <source>
        <dbReference type="Proteomes" id="UP000002432"/>
    </source>
</evidence>
<gene>
    <name evidence="3" type="ordered locus">Acid345_4594</name>
</gene>
<sequence length="155" mass="17484">MPEPNVVHNTFTVERLLPQTPERVFAAFADPAKKRKWFAEGHSHEVLQFEGDFRVGGTELTRYRMSDKTPFPGVELATEGTYLDIVPNQRIVQASFMSIGGRTISTSMATIEFVRNDIGTELVLTHQAAFFEGSDGPKMREDGWRKLFDKLASTM</sequence>
<evidence type="ECO:0000313" key="3">
    <source>
        <dbReference type="EMBL" id="ABF43594.1"/>
    </source>
</evidence>
<dbReference type="eggNOG" id="COG3832">
    <property type="taxonomic scope" value="Bacteria"/>
</dbReference>
<comment type="similarity">
    <text evidence="1">Belongs to the AHA1 family.</text>
</comment>
<dbReference type="CDD" id="cd08900">
    <property type="entry name" value="SRPBCC_CalC_Aha1-like_7"/>
    <property type="match status" value="1"/>
</dbReference>
<feature type="domain" description="Activator of Hsp90 ATPase homologue 1/2-like C-terminal" evidence="2">
    <location>
        <begin position="20"/>
        <end position="154"/>
    </location>
</feature>
<dbReference type="OrthoDB" id="9803476at2"/>
<dbReference type="STRING" id="204669.Acid345_4594"/>
<dbReference type="EMBL" id="CP000360">
    <property type="protein sequence ID" value="ABF43594.1"/>
    <property type="molecule type" value="Genomic_DNA"/>
</dbReference>
<name>Q1IHQ6_KORVE</name>
<dbReference type="InterPro" id="IPR013538">
    <property type="entry name" value="ASHA1/2-like_C"/>
</dbReference>
<dbReference type="InterPro" id="IPR023393">
    <property type="entry name" value="START-like_dom_sf"/>
</dbReference>